<keyword evidence="7" id="KW-1185">Reference proteome</keyword>
<comment type="similarity">
    <text evidence="1">Belongs to the sulfatase family.</text>
</comment>
<dbReference type="Gene3D" id="3.40.720.10">
    <property type="entry name" value="Alkaline Phosphatase, subunit A"/>
    <property type="match status" value="1"/>
</dbReference>
<evidence type="ECO:0000256" key="1">
    <source>
        <dbReference type="ARBA" id="ARBA00008779"/>
    </source>
</evidence>
<dbReference type="CDD" id="cd16143">
    <property type="entry name" value="ARS_like"/>
    <property type="match status" value="1"/>
</dbReference>
<evidence type="ECO:0000256" key="2">
    <source>
        <dbReference type="ARBA" id="ARBA00022723"/>
    </source>
</evidence>
<dbReference type="GO" id="GO:0004065">
    <property type="term" value="F:arylsulfatase activity"/>
    <property type="evidence" value="ECO:0007669"/>
    <property type="project" value="TreeGrafter"/>
</dbReference>
<protein>
    <submittedName>
        <fullName evidence="6">Arylsulfatase</fullName>
    </submittedName>
</protein>
<dbReference type="PANTHER" id="PTHR42693:SF53">
    <property type="entry name" value="ENDO-4-O-SULFATASE"/>
    <property type="match status" value="1"/>
</dbReference>
<keyword evidence="2" id="KW-0479">Metal-binding</keyword>
<evidence type="ECO:0000256" key="4">
    <source>
        <dbReference type="ARBA" id="ARBA00022837"/>
    </source>
</evidence>
<dbReference type="SUPFAM" id="SSF53649">
    <property type="entry name" value="Alkaline phosphatase-like"/>
    <property type="match status" value="1"/>
</dbReference>
<reference evidence="6 7" key="1">
    <citation type="submission" date="2019-07" db="EMBL/GenBank/DDBJ databases">
        <title>Microlunatus dokdonensis sp. nov. isolated from the rhizospheric soil of the wild plant Elymus tsukushiensis.</title>
        <authorList>
            <person name="Ghim S.-Y."/>
            <person name="Hwang Y.-J."/>
            <person name="Son J.-S."/>
            <person name="Shin J.-H."/>
        </authorList>
    </citation>
    <scope>NUCLEOTIDE SEQUENCE [LARGE SCALE GENOMIC DNA]</scope>
    <source>
        <strain evidence="6 7">KUDC0627</strain>
    </source>
</reference>
<keyword evidence="3" id="KW-0378">Hydrolase</keyword>
<dbReference type="InterPro" id="IPR024607">
    <property type="entry name" value="Sulfatase_CS"/>
</dbReference>
<gene>
    <name evidence="6" type="ORF">FOE78_03015</name>
</gene>
<feature type="domain" description="Sulfatase N-terminal" evidence="5">
    <location>
        <begin position="9"/>
        <end position="365"/>
    </location>
</feature>
<dbReference type="KEGG" id="mik:FOE78_03015"/>
<dbReference type="Proteomes" id="UP000319263">
    <property type="component" value="Chromosome"/>
</dbReference>
<dbReference type="EMBL" id="CP041692">
    <property type="protein sequence ID" value="QDP95022.1"/>
    <property type="molecule type" value="Genomic_DNA"/>
</dbReference>
<dbReference type="InterPro" id="IPR050738">
    <property type="entry name" value="Sulfatase"/>
</dbReference>
<dbReference type="AlphaFoldDB" id="A0A516PV33"/>
<dbReference type="GO" id="GO:0046872">
    <property type="term" value="F:metal ion binding"/>
    <property type="evidence" value="ECO:0007669"/>
    <property type="project" value="UniProtKB-KW"/>
</dbReference>
<organism evidence="6 7">
    <name type="scientific">Microlunatus elymi</name>
    <dbReference type="NCBI Taxonomy" id="2596828"/>
    <lineage>
        <taxon>Bacteria</taxon>
        <taxon>Bacillati</taxon>
        <taxon>Actinomycetota</taxon>
        <taxon>Actinomycetes</taxon>
        <taxon>Propionibacteriales</taxon>
        <taxon>Propionibacteriaceae</taxon>
        <taxon>Microlunatus</taxon>
    </lineage>
</organism>
<accession>A0A516PV33</accession>
<name>A0A516PV33_9ACTN</name>
<evidence type="ECO:0000313" key="6">
    <source>
        <dbReference type="EMBL" id="QDP95022.1"/>
    </source>
</evidence>
<dbReference type="Pfam" id="PF00884">
    <property type="entry name" value="Sulfatase"/>
    <property type="match status" value="1"/>
</dbReference>
<evidence type="ECO:0000256" key="3">
    <source>
        <dbReference type="ARBA" id="ARBA00022801"/>
    </source>
</evidence>
<dbReference type="PROSITE" id="PS00523">
    <property type="entry name" value="SULFATASE_1"/>
    <property type="match status" value="1"/>
</dbReference>
<dbReference type="InterPro" id="IPR000917">
    <property type="entry name" value="Sulfatase_N"/>
</dbReference>
<dbReference type="OrthoDB" id="9777306at2"/>
<sequence length="495" mass="54113">MPDSDVRRPNVVIIFADDMGWGDLGCNGATAIPTPAMDAVADQGVRFTDAHSASSVCTPSRYALLTGRYAWRGPLKSGVLMGHGPAIIEPDRPTLASMLGSAGYACGAFGKWHLGVGWRWRDGHLDSAFGADARLGAPQELEDGAEIDYQQGFADGPTTRGFDRFFGIAASLDMAPYCFLDQDQTLGVPDQPKQVYAPGQRTGLQTPGWQDDQVDLRVTQEAVRWLRERDHDQPFFLYLTPAAPHRPCVPPEFVRGRTGIGNRADAVCLVDWMVGEIDRTLTEIGARDDTIFIVTSDNGAPTLFAEDGRLEDHLPNGPFRGQKADIWEGGHREPLLVRWPVQIDAGAVIDHPVGLVDLYATLAELCAVDPGTGGEDSRSRARLLLGRPDPDHNDEDDLLVHHTLSGRFGLRMGRWKIEFTTGSGAGFTEPKGVAFDEDHPVGQLYDLDRDPYETTDLWSQRPEVVAEGYRRLQQICRTPDSGLPFGVTLPASQGS</sequence>
<dbReference type="InterPro" id="IPR017850">
    <property type="entry name" value="Alkaline_phosphatase_core_sf"/>
</dbReference>
<evidence type="ECO:0000313" key="7">
    <source>
        <dbReference type="Proteomes" id="UP000319263"/>
    </source>
</evidence>
<proteinExistence type="inferred from homology"/>
<keyword evidence="4" id="KW-0106">Calcium</keyword>
<dbReference type="Gene3D" id="3.30.1120.10">
    <property type="match status" value="1"/>
</dbReference>
<dbReference type="PANTHER" id="PTHR42693">
    <property type="entry name" value="ARYLSULFATASE FAMILY MEMBER"/>
    <property type="match status" value="1"/>
</dbReference>
<dbReference type="RefSeq" id="WP_143985005.1">
    <property type="nucleotide sequence ID" value="NZ_CP041692.1"/>
</dbReference>
<evidence type="ECO:0000259" key="5">
    <source>
        <dbReference type="Pfam" id="PF00884"/>
    </source>
</evidence>